<protein>
    <recommendedName>
        <fullName evidence="2">CBS domain-containing protein</fullName>
    </recommendedName>
</protein>
<proteinExistence type="predicted"/>
<feature type="domain" description="CBS" evidence="2">
    <location>
        <begin position="64"/>
        <end position="125"/>
    </location>
</feature>
<dbReference type="Pfam" id="PF00571">
    <property type="entry name" value="CBS"/>
    <property type="match status" value="2"/>
</dbReference>
<dbReference type="EMBL" id="BRVO01000004">
    <property type="protein sequence ID" value="GLB50646.1"/>
    <property type="molecule type" value="Genomic_DNA"/>
</dbReference>
<sequence length="218" mass="25256">MEITSYINIDFQPVGLNDSIKKVCSIFEKSTYSHLPIIEDKTLIGNIAEDDCKSFDNNNSVETYTYLYNAFFVKKSTNWLDVLEAFAQNESNIMPVLDEHNEYIGFYELNDILTFFNETPFLNELGDTIVVEKNRKDYSFSEIAQIIESNNGKLLGAFVSEMKDNLVQITIKTTTGALNEILQTFRRYNYEIILGSEEDTYLNELKDRSNYLNKYLNI</sequence>
<evidence type="ECO:0000313" key="4">
    <source>
        <dbReference type="Proteomes" id="UP001143543"/>
    </source>
</evidence>
<keyword evidence="1" id="KW-0129">CBS domain</keyword>
<evidence type="ECO:0000259" key="2">
    <source>
        <dbReference type="PROSITE" id="PS51371"/>
    </source>
</evidence>
<evidence type="ECO:0000313" key="3">
    <source>
        <dbReference type="EMBL" id="GLB50646.1"/>
    </source>
</evidence>
<dbReference type="Gene3D" id="3.10.580.10">
    <property type="entry name" value="CBS-domain"/>
    <property type="match status" value="1"/>
</dbReference>
<name>A0ABQ5MMK5_9FLAO</name>
<dbReference type="RefSeq" id="WP_281766280.1">
    <property type="nucleotide sequence ID" value="NZ_BRVO01000004.1"/>
</dbReference>
<dbReference type="InterPro" id="IPR000644">
    <property type="entry name" value="CBS_dom"/>
</dbReference>
<dbReference type="PROSITE" id="PS51371">
    <property type="entry name" value="CBS"/>
    <property type="match status" value="1"/>
</dbReference>
<dbReference type="InterPro" id="IPR046342">
    <property type="entry name" value="CBS_dom_sf"/>
</dbReference>
<gene>
    <name evidence="3" type="ORF">Y10_30140</name>
</gene>
<comment type="caution">
    <text evidence="3">The sequence shown here is derived from an EMBL/GenBank/DDBJ whole genome shotgun (WGS) entry which is preliminary data.</text>
</comment>
<organism evidence="3 4">
    <name type="scientific">Neptunitalea lumnitzerae</name>
    <dbReference type="NCBI Taxonomy" id="2965509"/>
    <lineage>
        <taxon>Bacteria</taxon>
        <taxon>Pseudomonadati</taxon>
        <taxon>Bacteroidota</taxon>
        <taxon>Flavobacteriia</taxon>
        <taxon>Flavobacteriales</taxon>
        <taxon>Flavobacteriaceae</taxon>
        <taxon>Neptunitalea</taxon>
    </lineage>
</organism>
<keyword evidence="4" id="KW-1185">Reference proteome</keyword>
<reference evidence="3" key="1">
    <citation type="submission" date="2022-07" db="EMBL/GenBank/DDBJ databases">
        <title>Taxonomy of Novel Oxalotrophic and Methylotrophic Bacteria.</title>
        <authorList>
            <person name="Sahin N."/>
            <person name="Tani A."/>
        </authorList>
    </citation>
    <scope>NUCLEOTIDE SEQUENCE</scope>
    <source>
        <strain evidence="3">Y10</strain>
    </source>
</reference>
<accession>A0ABQ5MMK5</accession>
<dbReference type="Proteomes" id="UP001143543">
    <property type="component" value="Unassembled WGS sequence"/>
</dbReference>
<evidence type="ECO:0000256" key="1">
    <source>
        <dbReference type="PROSITE-ProRule" id="PRU00703"/>
    </source>
</evidence>
<dbReference type="SUPFAM" id="SSF54631">
    <property type="entry name" value="CBS-domain pair"/>
    <property type="match status" value="1"/>
</dbReference>